<gene>
    <name evidence="3" type="ORF">AKJ40_03210</name>
</gene>
<keyword evidence="4" id="KW-1185">Reference proteome</keyword>
<protein>
    <submittedName>
        <fullName evidence="3">Uncharacterized protein</fullName>
    </submittedName>
</protein>
<feature type="region of interest" description="Disordered" evidence="1">
    <location>
        <begin position="1"/>
        <end position="21"/>
    </location>
</feature>
<comment type="caution">
    <text evidence="3">The sequence shown here is derived from an EMBL/GenBank/DDBJ whole genome shotgun (WGS) entry which is preliminary data.</text>
</comment>
<keyword evidence="2" id="KW-0812">Transmembrane</keyword>
<evidence type="ECO:0000313" key="4">
    <source>
        <dbReference type="Proteomes" id="UP000070341"/>
    </source>
</evidence>
<dbReference type="EMBL" id="LHXU01000052">
    <property type="protein sequence ID" value="KXA99401.1"/>
    <property type="molecule type" value="Genomic_DNA"/>
</dbReference>
<organism evidence="3 4">
    <name type="scientific">candidate division MSBL1 archaeon SCGC-AAA259M10</name>
    <dbReference type="NCBI Taxonomy" id="1698270"/>
    <lineage>
        <taxon>Archaea</taxon>
        <taxon>Methanobacteriati</taxon>
        <taxon>Methanobacteriota</taxon>
        <taxon>candidate division MSBL1</taxon>
    </lineage>
</organism>
<name>A0A133UYZ6_9EURY</name>
<keyword evidence="2" id="KW-0472">Membrane</keyword>
<accession>A0A133UYZ6</accession>
<evidence type="ECO:0000313" key="3">
    <source>
        <dbReference type="EMBL" id="KXA99401.1"/>
    </source>
</evidence>
<dbReference type="AlphaFoldDB" id="A0A133UYZ6"/>
<evidence type="ECO:0000256" key="2">
    <source>
        <dbReference type="SAM" id="Phobius"/>
    </source>
</evidence>
<sequence>MGRQGPQTLSPPASEMGHPGARYLGSRGGRHAFCPFLYKRTGVFDLLILSLRGKGITSTFYLGGFAGLAGQFSVAGFWRG</sequence>
<reference evidence="3 4" key="1">
    <citation type="journal article" date="2016" name="Sci. Rep.">
        <title>Metabolic traits of an uncultured archaeal lineage -MSBL1- from brine pools of the Red Sea.</title>
        <authorList>
            <person name="Mwirichia R."/>
            <person name="Alam I."/>
            <person name="Rashid M."/>
            <person name="Vinu M."/>
            <person name="Ba-Alawi W."/>
            <person name="Anthony Kamau A."/>
            <person name="Kamanda Ngugi D."/>
            <person name="Goker M."/>
            <person name="Klenk H.P."/>
            <person name="Bajic V."/>
            <person name="Stingl U."/>
        </authorList>
    </citation>
    <scope>NUCLEOTIDE SEQUENCE [LARGE SCALE GENOMIC DNA]</scope>
    <source>
        <strain evidence="3">SCGC-AAA259M10</strain>
    </source>
</reference>
<feature type="compositionally biased region" description="Polar residues" evidence="1">
    <location>
        <begin position="1"/>
        <end position="11"/>
    </location>
</feature>
<keyword evidence="2" id="KW-1133">Transmembrane helix</keyword>
<evidence type="ECO:0000256" key="1">
    <source>
        <dbReference type="SAM" id="MobiDB-lite"/>
    </source>
</evidence>
<proteinExistence type="predicted"/>
<feature type="transmembrane region" description="Helical" evidence="2">
    <location>
        <begin position="59"/>
        <end position="78"/>
    </location>
</feature>
<dbReference type="Proteomes" id="UP000070341">
    <property type="component" value="Unassembled WGS sequence"/>
</dbReference>